<dbReference type="PROSITE" id="PS00599">
    <property type="entry name" value="AA_TRANSFER_CLASS_2"/>
    <property type="match status" value="1"/>
</dbReference>
<dbReference type="Gene3D" id="3.40.640.10">
    <property type="entry name" value="Type I PLP-dependent aspartate aminotransferase-like (Major domain)"/>
    <property type="match status" value="1"/>
</dbReference>
<evidence type="ECO:0000259" key="5">
    <source>
        <dbReference type="Pfam" id="PF00155"/>
    </source>
</evidence>
<dbReference type="GO" id="GO:0008483">
    <property type="term" value="F:transaminase activity"/>
    <property type="evidence" value="ECO:0007669"/>
    <property type="project" value="UniProtKB-KW"/>
</dbReference>
<comment type="caution">
    <text evidence="6">The sequence shown here is derived from an EMBL/GenBank/DDBJ whole genome shotgun (WGS) entry which is preliminary data.</text>
</comment>
<evidence type="ECO:0000313" key="7">
    <source>
        <dbReference type="Proteomes" id="UP000652760"/>
    </source>
</evidence>
<dbReference type="PANTHER" id="PTHR13693">
    <property type="entry name" value="CLASS II AMINOTRANSFERASE/8-AMINO-7-OXONONANOATE SYNTHASE"/>
    <property type="match status" value="1"/>
</dbReference>
<dbReference type="SUPFAM" id="SSF53383">
    <property type="entry name" value="PLP-dependent transferases"/>
    <property type="match status" value="1"/>
</dbReference>
<dbReference type="NCBIfam" id="NF047599">
    <property type="entry name" value="SerpalmtaseBetaP"/>
    <property type="match status" value="1"/>
</dbReference>
<keyword evidence="2" id="KW-0808">Transferase</keyword>
<feature type="domain" description="Aminotransferase class I/classII large" evidence="5">
    <location>
        <begin position="44"/>
        <end position="386"/>
    </location>
</feature>
<comment type="similarity">
    <text evidence="4">Belongs to the class-II pyridoxal-phosphate-dependent aminotransferase family.</text>
</comment>
<dbReference type="RefSeq" id="WP_200199334.1">
    <property type="nucleotide sequence ID" value="NZ_JAENHM010000089.1"/>
</dbReference>
<protein>
    <submittedName>
        <fullName evidence="6">Pyridoxal phosphate-dependent aminotransferase family protein</fullName>
    </submittedName>
</protein>
<proteinExistence type="inferred from homology"/>
<dbReference type="EMBL" id="JAENHM010000089">
    <property type="protein sequence ID" value="MBK1842670.1"/>
    <property type="molecule type" value="Genomic_DNA"/>
</dbReference>
<reference evidence="7" key="1">
    <citation type="submission" date="2021-01" db="EMBL/GenBank/DDBJ databases">
        <title>Genome public.</title>
        <authorList>
            <person name="Liu C."/>
            <person name="Sun Q."/>
        </authorList>
    </citation>
    <scope>NUCLEOTIDE SEQUENCE [LARGE SCALE GENOMIC DNA]</scope>
    <source>
        <strain evidence="7">YIM B02556</strain>
    </source>
</reference>
<evidence type="ECO:0000256" key="3">
    <source>
        <dbReference type="ARBA" id="ARBA00022898"/>
    </source>
</evidence>
<sequence length="435" mass="45894">MTILDKFQPLQGAYDAVRAAGQDPFTVCFDAVLSPSEATLKGRRVILLGTNNYLGLTFDGECIESAVEALRQGGTGTTGSRIANGTYDDHAVLERRLAEFYGCRSAMLFSTGYQANLGILSTIAGRGDHILIDADSHASIYDGCRLGQAEVIRFRHNDPDDLARRLNRLKGAPGNRLIVVEGIYSMLGDTAPLAEIAAVKREWGAHLLVDEAHSLGVLGRNGRGLVEQAGVEADVDFIVGTFSKSLGAVGGFCVSDLPDFDVLRIACRPYMFTASLPPSVIASVTRALARIQEEPGLRARLTGNAERFYRGLRAEGFVLGPQAGPIVSIRMPSTEVAIAFWNALLEAGVYLNLALPPATPDNAPLLRSSVSAAHSEAQIGAALAAITAIGRELGVVAAPASRAEPLRPQGDGPRRASMAAAPIPVAPAAVAETTL</sequence>
<organism evidence="6 7">
    <name type="scientific">Azospirillum endophyticum</name>
    <dbReference type="NCBI Taxonomy" id="2800326"/>
    <lineage>
        <taxon>Bacteria</taxon>
        <taxon>Pseudomonadati</taxon>
        <taxon>Pseudomonadota</taxon>
        <taxon>Alphaproteobacteria</taxon>
        <taxon>Rhodospirillales</taxon>
        <taxon>Azospirillaceae</taxon>
        <taxon>Azospirillum</taxon>
    </lineage>
</organism>
<dbReference type="InterPro" id="IPR004839">
    <property type="entry name" value="Aminotransferase_I/II_large"/>
</dbReference>
<dbReference type="InterPro" id="IPR050087">
    <property type="entry name" value="AON_synthase_class-II"/>
</dbReference>
<evidence type="ECO:0000256" key="2">
    <source>
        <dbReference type="ARBA" id="ARBA00022679"/>
    </source>
</evidence>
<name>A0ABS1FGY1_9PROT</name>
<comment type="cofactor">
    <cofactor evidence="1 4">
        <name>pyridoxal 5'-phosphate</name>
        <dbReference type="ChEBI" id="CHEBI:597326"/>
    </cofactor>
</comment>
<dbReference type="Pfam" id="PF00155">
    <property type="entry name" value="Aminotran_1_2"/>
    <property type="match status" value="1"/>
</dbReference>
<keyword evidence="6" id="KW-0032">Aminotransferase</keyword>
<dbReference type="InterPro" id="IPR015424">
    <property type="entry name" value="PyrdxlP-dep_Trfase"/>
</dbReference>
<gene>
    <name evidence="6" type="ORF">JHL17_35280</name>
</gene>
<evidence type="ECO:0000313" key="6">
    <source>
        <dbReference type="EMBL" id="MBK1842670.1"/>
    </source>
</evidence>
<dbReference type="Proteomes" id="UP000652760">
    <property type="component" value="Unassembled WGS sequence"/>
</dbReference>
<dbReference type="InterPro" id="IPR015422">
    <property type="entry name" value="PyrdxlP-dep_Trfase_small"/>
</dbReference>
<dbReference type="InterPro" id="IPR015421">
    <property type="entry name" value="PyrdxlP-dep_Trfase_major"/>
</dbReference>
<dbReference type="InterPro" id="IPR001917">
    <property type="entry name" value="Aminotrans_II_pyridoxalP_BS"/>
</dbReference>
<dbReference type="PANTHER" id="PTHR13693:SF3">
    <property type="entry name" value="LD36009P"/>
    <property type="match status" value="1"/>
</dbReference>
<keyword evidence="3 4" id="KW-0663">Pyridoxal phosphate</keyword>
<evidence type="ECO:0000256" key="4">
    <source>
        <dbReference type="RuleBase" id="RU003693"/>
    </source>
</evidence>
<dbReference type="Gene3D" id="3.90.1150.10">
    <property type="entry name" value="Aspartate Aminotransferase, domain 1"/>
    <property type="match status" value="1"/>
</dbReference>
<keyword evidence="7" id="KW-1185">Reference proteome</keyword>
<evidence type="ECO:0000256" key="1">
    <source>
        <dbReference type="ARBA" id="ARBA00001933"/>
    </source>
</evidence>
<accession>A0ABS1FGY1</accession>